<comment type="similarity">
    <text evidence="2">Belongs to the peptidase M10A family.</text>
</comment>
<protein>
    <recommendedName>
        <fullName evidence="7">Peptidoglycan binding-like domain-containing protein</fullName>
    </recommendedName>
</protein>
<dbReference type="PROSITE" id="PS51257">
    <property type="entry name" value="PROKAR_LIPOPROTEIN"/>
    <property type="match status" value="1"/>
</dbReference>
<dbReference type="PANTHER" id="PTHR10201:SF291">
    <property type="entry name" value="MATRIX METALLOPROTEINASE 1, ISOFORM C-RELATED"/>
    <property type="match status" value="1"/>
</dbReference>
<dbReference type="GO" id="GO:0030198">
    <property type="term" value="P:extracellular matrix organization"/>
    <property type="evidence" value="ECO:0007669"/>
    <property type="project" value="TreeGrafter"/>
</dbReference>
<dbReference type="GO" id="GO:0004222">
    <property type="term" value="F:metalloendopeptidase activity"/>
    <property type="evidence" value="ECO:0007669"/>
    <property type="project" value="TreeGrafter"/>
</dbReference>
<feature type="signal peptide" evidence="6">
    <location>
        <begin position="1"/>
        <end position="20"/>
    </location>
</feature>
<dbReference type="InterPro" id="IPR024079">
    <property type="entry name" value="MetalloPept_cat_dom_sf"/>
</dbReference>
<dbReference type="AlphaFoldDB" id="A0A4U5MDL3"/>
<dbReference type="GO" id="GO:0005615">
    <property type="term" value="C:extracellular space"/>
    <property type="evidence" value="ECO:0007669"/>
    <property type="project" value="TreeGrafter"/>
</dbReference>
<evidence type="ECO:0000259" key="7">
    <source>
        <dbReference type="Pfam" id="PF01471"/>
    </source>
</evidence>
<reference evidence="8 9" key="1">
    <citation type="journal article" date="2015" name="Genome Biol.">
        <title>Comparative genomics of Steinernema reveals deeply conserved gene regulatory networks.</title>
        <authorList>
            <person name="Dillman A.R."/>
            <person name="Macchietto M."/>
            <person name="Porter C.F."/>
            <person name="Rogers A."/>
            <person name="Williams B."/>
            <person name="Antoshechkin I."/>
            <person name="Lee M.M."/>
            <person name="Goodwin Z."/>
            <person name="Lu X."/>
            <person name="Lewis E.E."/>
            <person name="Goodrich-Blair H."/>
            <person name="Stock S.P."/>
            <person name="Adams B.J."/>
            <person name="Sternberg P.W."/>
            <person name="Mortazavi A."/>
        </authorList>
    </citation>
    <scope>NUCLEOTIDE SEQUENCE [LARGE SCALE GENOMIC DNA]</scope>
    <source>
        <strain evidence="8 9">ALL</strain>
    </source>
</reference>
<gene>
    <name evidence="8" type="ORF">L596_023155</name>
</gene>
<feature type="compositionally biased region" description="Basic residues" evidence="5">
    <location>
        <begin position="94"/>
        <end position="106"/>
    </location>
</feature>
<sequence>MASLRVCLILSLLVACTALALNIRQEDIEYLERFGYIDNSGPPAQRTEEFLTEKIKEFQEMAALPQTGEMDGETRRMMGAPRCGRRDLSGSKERFRRHHRSRRRVRYTSKWPKNDLTFWQK</sequence>
<evidence type="ECO:0000256" key="3">
    <source>
        <dbReference type="ARBA" id="ARBA00022729"/>
    </source>
</evidence>
<evidence type="ECO:0000256" key="5">
    <source>
        <dbReference type="SAM" id="MobiDB-lite"/>
    </source>
</evidence>
<evidence type="ECO:0000256" key="2">
    <source>
        <dbReference type="ARBA" id="ARBA00010370"/>
    </source>
</evidence>
<comment type="caution">
    <text evidence="8">The sequence shown here is derived from an EMBL/GenBank/DDBJ whole genome shotgun (WGS) entry which is preliminary data.</text>
</comment>
<accession>A0A4U5MDL3</accession>
<dbReference type="InterPro" id="IPR036365">
    <property type="entry name" value="PGBD-like_sf"/>
</dbReference>
<feature type="region of interest" description="Disordered" evidence="5">
    <location>
        <begin position="63"/>
        <end position="106"/>
    </location>
</feature>
<dbReference type="InterPro" id="IPR002477">
    <property type="entry name" value="Peptidoglycan-bd-like"/>
</dbReference>
<proteinExistence type="inferred from homology"/>
<dbReference type="OrthoDB" id="5837068at2759"/>
<keyword evidence="4" id="KW-0482">Metalloprotease</keyword>
<keyword evidence="9" id="KW-1185">Reference proteome</keyword>
<evidence type="ECO:0000256" key="6">
    <source>
        <dbReference type="SAM" id="SignalP"/>
    </source>
</evidence>
<name>A0A4U5MDL3_STECR</name>
<reference evidence="8 9" key="2">
    <citation type="journal article" date="2019" name="G3 (Bethesda)">
        <title>Hybrid Assembly of the Genome of the Entomopathogenic Nematode Steinernema carpocapsae Identifies the X-Chromosome.</title>
        <authorList>
            <person name="Serra L."/>
            <person name="Macchietto M."/>
            <person name="Macias-Munoz A."/>
            <person name="McGill C.J."/>
            <person name="Rodriguez I.M."/>
            <person name="Rodriguez B."/>
            <person name="Murad R."/>
            <person name="Mortazavi A."/>
        </authorList>
    </citation>
    <scope>NUCLEOTIDE SEQUENCE [LARGE SCALE GENOMIC DNA]</scope>
    <source>
        <strain evidence="8 9">ALL</strain>
    </source>
</reference>
<dbReference type="Pfam" id="PF01471">
    <property type="entry name" value="PG_binding_1"/>
    <property type="match status" value="1"/>
</dbReference>
<evidence type="ECO:0000313" key="9">
    <source>
        <dbReference type="Proteomes" id="UP000298663"/>
    </source>
</evidence>
<organism evidence="8 9">
    <name type="scientific">Steinernema carpocapsae</name>
    <name type="common">Entomopathogenic nematode</name>
    <dbReference type="NCBI Taxonomy" id="34508"/>
    <lineage>
        <taxon>Eukaryota</taxon>
        <taxon>Metazoa</taxon>
        <taxon>Ecdysozoa</taxon>
        <taxon>Nematoda</taxon>
        <taxon>Chromadorea</taxon>
        <taxon>Rhabditida</taxon>
        <taxon>Tylenchina</taxon>
        <taxon>Panagrolaimomorpha</taxon>
        <taxon>Strongyloidoidea</taxon>
        <taxon>Steinernematidae</taxon>
        <taxon>Steinernema</taxon>
    </lineage>
</organism>
<keyword evidence="4" id="KW-0378">Hydrolase</keyword>
<dbReference type="STRING" id="34508.A0A4U5MDL3"/>
<dbReference type="PANTHER" id="PTHR10201">
    <property type="entry name" value="MATRIX METALLOPROTEINASE"/>
    <property type="match status" value="1"/>
</dbReference>
<comment type="cofactor">
    <cofactor evidence="1">
        <name>Zn(2+)</name>
        <dbReference type="ChEBI" id="CHEBI:29105"/>
    </cofactor>
</comment>
<dbReference type="GO" id="GO:0030574">
    <property type="term" value="P:collagen catabolic process"/>
    <property type="evidence" value="ECO:0007669"/>
    <property type="project" value="TreeGrafter"/>
</dbReference>
<evidence type="ECO:0000313" key="8">
    <source>
        <dbReference type="EMBL" id="TKR66933.1"/>
    </source>
</evidence>
<dbReference type="SUPFAM" id="SSF47090">
    <property type="entry name" value="PGBD-like"/>
    <property type="match status" value="1"/>
</dbReference>
<feature type="compositionally biased region" description="Basic and acidic residues" evidence="5">
    <location>
        <begin position="84"/>
        <end position="93"/>
    </location>
</feature>
<evidence type="ECO:0000256" key="1">
    <source>
        <dbReference type="ARBA" id="ARBA00001947"/>
    </source>
</evidence>
<feature type="domain" description="Peptidoglycan binding-like" evidence="7">
    <location>
        <begin position="29"/>
        <end position="78"/>
    </location>
</feature>
<feature type="chain" id="PRO_5020908855" description="Peptidoglycan binding-like domain-containing protein" evidence="6">
    <location>
        <begin position="21"/>
        <end position="121"/>
    </location>
</feature>
<keyword evidence="3 6" id="KW-0732">Signal</keyword>
<dbReference type="Gene3D" id="3.40.390.10">
    <property type="entry name" value="Collagenase (Catalytic Domain)"/>
    <property type="match status" value="1"/>
</dbReference>
<evidence type="ECO:0000256" key="4">
    <source>
        <dbReference type="ARBA" id="ARBA00023049"/>
    </source>
</evidence>
<keyword evidence="4" id="KW-0645">Protease</keyword>
<dbReference type="EMBL" id="AZBU02000008">
    <property type="protein sequence ID" value="TKR66933.1"/>
    <property type="molecule type" value="Genomic_DNA"/>
</dbReference>
<dbReference type="Proteomes" id="UP000298663">
    <property type="component" value="Unassembled WGS sequence"/>
</dbReference>